<feature type="compositionally biased region" description="Low complexity" evidence="5">
    <location>
        <begin position="602"/>
        <end position="620"/>
    </location>
</feature>
<feature type="region of interest" description="Disordered" evidence="5">
    <location>
        <begin position="503"/>
        <end position="630"/>
    </location>
</feature>
<dbReference type="EMBL" id="OV696686">
    <property type="protein sequence ID" value="CAH1233435.1"/>
    <property type="molecule type" value="Genomic_DNA"/>
</dbReference>
<evidence type="ECO:0000256" key="3">
    <source>
        <dbReference type="ARBA" id="ARBA00022833"/>
    </source>
</evidence>
<evidence type="ECO:0000256" key="5">
    <source>
        <dbReference type="SAM" id="MobiDB-lite"/>
    </source>
</evidence>
<keyword evidence="8" id="KW-1185">Reference proteome</keyword>
<dbReference type="InterPro" id="IPR002893">
    <property type="entry name" value="Znf_MYND"/>
</dbReference>
<dbReference type="SUPFAM" id="SSF144232">
    <property type="entry name" value="HIT/MYND zinc finger-like"/>
    <property type="match status" value="1"/>
</dbReference>
<dbReference type="GO" id="GO:0008270">
    <property type="term" value="F:zinc ion binding"/>
    <property type="evidence" value="ECO:0007669"/>
    <property type="project" value="UniProtKB-KW"/>
</dbReference>
<feature type="compositionally biased region" description="Basic and acidic residues" evidence="5">
    <location>
        <begin position="591"/>
        <end position="601"/>
    </location>
</feature>
<evidence type="ECO:0000256" key="2">
    <source>
        <dbReference type="ARBA" id="ARBA00022771"/>
    </source>
</evidence>
<feature type="region of interest" description="Disordered" evidence="5">
    <location>
        <begin position="673"/>
        <end position="696"/>
    </location>
</feature>
<dbReference type="PROSITE" id="PS50865">
    <property type="entry name" value="ZF_MYND_2"/>
    <property type="match status" value="1"/>
</dbReference>
<dbReference type="AlphaFoldDB" id="A0A8J9VW59"/>
<evidence type="ECO:0000313" key="7">
    <source>
        <dbReference type="EMBL" id="CAH1233435.1"/>
    </source>
</evidence>
<dbReference type="Gene3D" id="6.10.140.2220">
    <property type="match status" value="1"/>
</dbReference>
<feature type="compositionally biased region" description="Basic and acidic residues" evidence="5">
    <location>
        <begin position="548"/>
        <end position="577"/>
    </location>
</feature>
<feature type="domain" description="MYND-type" evidence="6">
    <location>
        <begin position="641"/>
        <end position="683"/>
    </location>
</feature>
<evidence type="ECO:0000256" key="1">
    <source>
        <dbReference type="ARBA" id="ARBA00022723"/>
    </source>
</evidence>
<dbReference type="Pfam" id="PF01753">
    <property type="entry name" value="zf-MYND"/>
    <property type="match status" value="1"/>
</dbReference>
<feature type="compositionally biased region" description="Basic and acidic residues" evidence="5">
    <location>
        <begin position="678"/>
        <end position="696"/>
    </location>
</feature>
<dbReference type="Proteomes" id="UP000838412">
    <property type="component" value="Chromosome 1"/>
</dbReference>
<dbReference type="PROSITE" id="PS01360">
    <property type="entry name" value="ZF_MYND_1"/>
    <property type="match status" value="1"/>
</dbReference>
<keyword evidence="3" id="KW-0862">Zinc</keyword>
<organism evidence="7 8">
    <name type="scientific">Branchiostoma lanceolatum</name>
    <name type="common">Common lancelet</name>
    <name type="synonym">Amphioxus lanceolatum</name>
    <dbReference type="NCBI Taxonomy" id="7740"/>
    <lineage>
        <taxon>Eukaryota</taxon>
        <taxon>Metazoa</taxon>
        <taxon>Chordata</taxon>
        <taxon>Cephalochordata</taxon>
        <taxon>Leptocardii</taxon>
        <taxon>Amphioxiformes</taxon>
        <taxon>Branchiostomatidae</taxon>
        <taxon>Branchiostoma</taxon>
    </lineage>
</organism>
<reference evidence="7" key="1">
    <citation type="submission" date="2022-01" db="EMBL/GenBank/DDBJ databases">
        <authorList>
            <person name="Braso-Vives M."/>
        </authorList>
    </citation>
    <scope>NUCLEOTIDE SEQUENCE</scope>
</reference>
<gene>
    <name evidence="7" type="primary">Hypp739</name>
    <name evidence="7" type="ORF">BLAG_LOCUS2200</name>
</gene>
<feature type="compositionally biased region" description="Polar residues" evidence="5">
    <location>
        <begin position="511"/>
        <end position="541"/>
    </location>
</feature>
<keyword evidence="2 4" id="KW-0863">Zinc-finger</keyword>
<evidence type="ECO:0000259" key="6">
    <source>
        <dbReference type="PROSITE" id="PS50865"/>
    </source>
</evidence>
<proteinExistence type="predicted"/>
<sequence length="696" mass="80611">MAASQPEEEKQEQEPKKTDCTCPYGCICDDKEDVIAILRSQKFRDKYGSLVDLAVTENGDFTTDRDNEKVGRMETEAYFMLVLRKKIPQYPPVDEEEKPMPKHHLDVFREIHDDDLMVLKKFYCMSSEEMIELDRRVWQERTRWLKHCEEKYLVTILGATHQSEERRKELYAATVGVLLDYILEEGGKHKTGELCLNCPVHALRALSPFADRLTEAGLDRILRLIELDKRHTGIQRELRTLVLCWINHPKYGLVVAETLGKILLNCSEEHFTLYAVLMREIFYYICPIPGVHMSVPPDVFSMLIKYHCVALLISNHREVNKEIVDNLKIARAFDSIPIVERAYECNRVHVETYHDPHFVIFMSDVGYPVFEDDHRVKKCVERQVLLNKECRKLGVEKDVCEESWKRFMKRVKKEQKRWKKAAEEDEGIVERKKDMDLLADCMTRSVELWIWHHGETITSAFMSVPEKPHRFALDQMPELAELVEKNNPKPVDPKMVKDLLEQTEHRVTNVPPKSTTPETENGKTKSTNPEVAKNTSKTTEPQVVIPPKIDRPKSTKPEIKNLLEKDKRKSTKPEPTKGKPKSAKQGSVGKTKAEKSDEKTTSSKATSDADTSTSSQTQEETSAELDPEQLKSFKVKQLQRCGFCNRQELPEAKFQKCGRCRKTRYCSKQCQHQHWRGGHKDECKEKKPDDLKEAES</sequence>
<evidence type="ECO:0000256" key="4">
    <source>
        <dbReference type="PROSITE-ProRule" id="PRU00134"/>
    </source>
</evidence>
<dbReference type="OrthoDB" id="443682at2759"/>
<accession>A0A8J9VW59</accession>
<evidence type="ECO:0000313" key="8">
    <source>
        <dbReference type="Proteomes" id="UP000838412"/>
    </source>
</evidence>
<name>A0A8J9VW59_BRALA</name>
<protein>
    <submittedName>
        <fullName evidence="7">Hypp739 protein</fullName>
    </submittedName>
</protein>
<keyword evidence="1" id="KW-0479">Metal-binding</keyword>